<keyword evidence="2" id="KW-1185">Reference proteome</keyword>
<evidence type="ECO:0000313" key="1">
    <source>
        <dbReference type="EMBL" id="CAB3981007.1"/>
    </source>
</evidence>
<dbReference type="Proteomes" id="UP001152795">
    <property type="component" value="Unassembled WGS sequence"/>
</dbReference>
<protein>
    <submittedName>
        <fullName evidence="1">Uncharacterized protein</fullName>
    </submittedName>
</protein>
<dbReference type="AlphaFoldDB" id="A0A6S7FT40"/>
<reference evidence="1" key="1">
    <citation type="submission" date="2020-04" db="EMBL/GenBank/DDBJ databases">
        <authorList>
            <person name="Alioto T."/>
            <person name="Alioto T."/>
            <person name="Gomez Garrido J."/>
        </authorList>
    </citation>
    <scope>NUCLEOTIDE SEQUENCE</scope>
    <source>
        <strain evidence="1">A484AB</strain>
    </source>
</reference>
<comment type="caution">
    <text evidence="1">The sequence shown here is derived from an EMBL/GenBank/DDBJ whole genome shotgun (WGS) entry which is preliminary data.</text>
</comment>
<gene>
    <name evidence="1" type="ORF">PACLA_8A039086</name>
</gene>
<sequence length="107" mass="11906">MAEAANSDLIPVDNCDINTKTKWLSGFIGSCSRYFGYVHTVEEAMAVMKQYKLDTTTRLSCFKSSKDFGSRGEHLVQHVYIEFTGSDSMSNHSDNGKIIRASILSSQ</sequence>
<evidence type="ECO:0000313" key="2">
    <source>
        <dbReference type="Proteomes" id="UP001152795"/>
    </source>
</evidence>
<organism evidence="1 2">
    <name type="scientific">Paramuricea clavata</name>
    <name type="common">Red gorgonian</name>
    <name type="synonym">Violescent sea-whip</name>
    <dbReference type="NCBI Taxonomy" id="317549"/>
    <lineage>
        <taxon>Eukaryota</taxon>
        <taxon>Metazoa</taxon>
        <taxon>Cnidaria</taxon>
        <taxon>Anthozoa</taxon>
        <taxon>Octocorallia</taxon>
        <taxon>Malacalcyonacea</taxon>
        <taxon>Plexauridae</taxon>
        <taxon>Paramuricea</taxon>
    </lineage>
</organism>
<proteinExistence type="predicted"/>
<dbReference type="EMBL" id="CACRXK020000344">
    <property type="protein sequence ID" value="CAB3981007.1"/>
    <property type="molecule type" value="Genomic_DNA"/>
</dbReference>
<name>A0A6S7FT40_PARCT</name>
<accession>A0A6S7FT40</accession>